<keyword evidence="2" id="KW-1185">Reference proteome</keyword>
<protein>
    <submittedName>
        <fullName evidence="1">Uncharacterized protein</fullName>
    </submittedName>
</protein>
<accession>A0ABV1KNK0</accession>
<evidence type="ECO:0000313" key="1">
    <source>
        <dbReference type="EMBL" id="MEQ4481644.1"/>
    </source>
</evidence>
<organism evidence="1 2">
    <name type="scientific">Cohnella silvisoli</name>
    <dbReference type="NCBI Taxonomy" id="2873699"/>
    <lineage>
        <taxon>Bacteria</taxon>
        <taxon>Bacillati</taxon>
        <taxon>Bacillota</taxon>
        <taxon>Bacilli</taxon>
        <taxon>Bacillales</taxon>
        <taxon>Paenibacillaceae</taxon>
        <taxon>Cohnella</taxon>
    </lineage>
</organism>
<name>A0ABV1KNK0_9BACL</name>
<dbReference type="Proteomes" id="UP001493487">
    <property type="component" value="Unassembled WGS sequence"/>
</dbReference>
<dbReference type="RefSeq" id="WP_255678219.1">
    <property type="nucleotide sequence ID" value="NZ_JAIOAP010000002.1"/>
</dbReference>
<proteinExistence type="predicted"/>
<reference evidence="1 2" key="1">
    <citation type="journal article" date="2023" name="Genome Announc.">
        <title>Pan-Genome Analyses of the Genus Cohnella and Proposal of the Novel Species Cohnella silvisoli sp. nov., Isolated from Forest Soil.</title>
        <authorList>
            <person name="Wang C."/>
            <person name="Mao L."/>
            <person name="Bao G."/>
            <person name="Zhu H."/>
        </authorList>
    </citation>
    <scope>NUCLEOTIDE SEQUENCE [LARGE SCALE GENOMIC DNA]</scope>
    <source>
        <strain evidence="1 2">NL03-T5-1</strain>
    </source>
</reference>
<sequence length="41" mass="4707">MEPSERTAPLLFLIYPLTDPTTQLQEWLADLPLYIKGLFDG</sequence>
<comment type="caution">
    <text evidence="1">The sequence shown here is derived from an EMBL/GenBank/DDBJ whole genome shotgun (WGS) entry which is preliminary data.</text>
</comment>
<dbReference type="EMBL" id="JASKHM010000002">
    <property type="protein sequence ID" value="MEQ4481644.1"/>
    <property type="molecule type" value="Genomic_DNA"/>
</dbReference>
<evidence type="ECO:0000313" key="2">
    <source>
        <dbReference type="Proteomes" id="UP001493487"/>
    </source>
</evidence>
<gene>
    <name evidence="1" type="ORF">QJS35_04465</name>
</gene>